<evidence type="ECO:0000259" key="3">
    <source>
        <dbReference type="Pfam" id="PF02557"/>
    </source>
</evidence>
<feature type="chain" id="PRO_5003329548" evidence="2">
    <location>
        <begin position="26"/>
        <end position="295"/>
    </location>
</feature>
<dbReference type="SUPFAM" id="SSF55166">
    <property type="entry name" value="Hedgehog/DD-peptidase"/>
    <property type="match status" value="1"/>
</dbReference>
<proteinExistence type="predicted"/>
<dbReference type="HOGENOM" id="CLU_054193_4_0_12"/>
<keyword evidence="2" id="KW-0732">Signal</keyword>
<accession>F5YCQ6</accession>
<keyword evidence="4" id="KW-0121">Carboxypeptidase</keyword>
<keyword evidence="4" id="KW-0645">Protease</keyword>
<dbReference type="FunCoup" id="F5YCQ6">
    <property type="interactions" value="96"/>
</dbReference>
<dbReference type="RefSeq" id="WP_015710327.1">
    <property type="nucleotide sequence ID" value="NC_015577.1"/>
</dbReference>
<keyword evidence="5" id="KW-1185">Reference proteome</keyword>
<feature type="domain" description="D-alanyl-D-alanine carboxypeptidase-like core" evidence="3">
    <location>
        <begin position="143"/>
        <end position="265"/>
    </location>
</feature>
<dbReference type="InterPro" id="IPR003709">
    <property type="entry name" value="VanY-like_core_dom"/>
</dbReference>
<gene>
    <name evidence="4" type="ordered locus">TREAZ_1697</name>
</gene>
<reference evidence="5" key="1">
    <citation type="submission" date="2009-12" db="EMBL/GenBank/DDBJ databases">
        <title>Complete sequence of Treponema azotonutricium strain ZAS-9.</title>
        <authorList>
            <person name="Tetu S.G."/>
            <person name="Matson E."/>
            <person name="Ren Q."/>
            <person name="Seshadri R."/>
            <person name="Elbourne L."/>
            <person name="Hassan K.A."/>
            <person name="Durkin A."/>
            <person name="Radune D."/>
            <person name="Mohamoud Y."/>
            <person name="Shay R."/>
            <person name="Jin S."/>
            <person name="Zhang X."/>
            <person name="Lucey K."/>
            <person name="Ballor N.R."/>
            <person name="Ottesen E."/>
            <person name="Rosenthal R."/>
            <person name="Allen A."/>
            <person name="Leadbetter J.R."/>
            <person name="Paulsen I.T."/>
        </authorList>
    </citation>
    <scope>NUCLEOTIDE SEQUENCE [LARGE SCALE GENOMIC DNA]</scope>
    <source>
        <strain evidence="5">ATCC BAA-888 / DSM 13862 / ZAS-9</strain>
    </source>
</reference>
<dbReference type="InterPro" id="IPR058193">
    <property type="entry name" value="VanY/YodJ_core_dom"/>
</dbReference>
<feature type="region of interest" description="Disordered" evidence="1">
    <location>
        <begin position="27"/>
        <end position="52"/>
    </location>
</feature>
<evidence type="ECO:0000256" key="2">
    <source>
        <dbReference type="SAM" id="SignalP"/>
    </source>
</evidence>
<dbReference type="AlphaFoldDB" id="F5YCQ6"/>
<dbReference type="InterPro" id="IPR052179">
    <property type="entry name" value="DD-CPase-like"/>
</dbReference>
<name>F5YCQ6_LEAAZ</name>
<dbReference type="InParanoid" id="F5YCQ6"/>
<dbReference type="CDD" id="cd14852">
    <property type="entry name" value="LD-carboxypeptidase"/>
    <property type="match status" value="1"/>
</dbReference>
<dbReference type="EMBL" id="CP001841">
    <property type="protein sequence ID" value="AEF83157.1"/>
    <property type="molecule type" value="Genomic_DNA"/>
</dbReference>
<evidence type="ECO:0000313" key="5">
    <source>
        <dbReference type="Proteomes" id="UP000009222"/>
    </source>
</evidence>
<reference evidence="4 5" key="2">
    <citation type="journal article" date="2011" name="ISME J.">
        <title>RNA-seq reveals cooperative metabolic interactions between two termite-gut spirochete species in co-culture.</title>
        <authorList>
            <person name="Rosenthal A.Z."/>
            <person name="Matson E.G."/>
            <person name="Eldar A."/>
            <person name="Leadbetter J.R."/>
        </authorList>
    </citation>
    <scope>NUCLEOTIDE SEQUENCE [LARGE SCALE GENOMIC DNA]</scope>
    <source>
        <strain evidence="5">ATCC BAA-888 / DSM 13862 / ZAS-9</strain>
    </source>
</reference>
<dbReference type="GO" id="GO:0006508">
    <property type="term" value="P:proteolysis"/>
    <property type="evidence" value="ECO:0007669"/>
    <property type="project" value="InterPro"/>
</dbReference>
<evidence type="ECO:0000256" key="1">
    <source>
        <dbReference type="SAM" id="MobiDB-lite"/>
    </source>
</evidence>
<dbReference type="PANTHER" id="PTHR34385">
    <property type="entry name" value="D-ALANYL-D-ALANINE CARBOXYPEPTIDASE"/>
    <property type="match status" value="1"/>
</dbReference>
<dbReference type="Proteomes" id="UP000009222">
    <property type="component" value="Chromosome"/>
</dbReference>
<dbReference type="OrthoDB" id="9792074at2"/>
<dbReference type="InterPro" id="IPR009045">
    <property type="entry name" value="Zn_M74/Hedgehog-like"/>
</dbReference>
<dbReference type="Pfam" id="PF02557">
    <property type="entry name" value="VanY"/>
    <property type="match status" value="1"/>
</dbReference>
<dbReference type="GO" id="GO:0004180">
    <property type="term" value="F:carboxypeptidase activity"/>
    <property type="evidence" value="ECO:0007669"/>
    <property type="project" value="UniProtKB-KW"/>
</dbReference>
<dbReference type="STRING" id="545695.TREAZ_1697"/>
<dbReference type="KEGG" id="taz:TREAZ_1697"/>
<dbReference type="Gene3D" id="3.30.1380.10">
    <property type="match status" value="1"/>
</dbReference>
<keyword evidence="4" id="KW-0378">Hydrolase</keyword>
<evidence type="ECO:0000313" key="4">
    <source>
        <dbReference type="EMBL" id="AEF83157.1"/>
    </source>
</evidence>
<sequence>MLNIFKKTLLLFFVLLYFSSCSKRASKISESPDVPGGAATSVSNDAPGDASVGAADADREAFIEDFWRWSFGDAGLPEELSRKVADSAAQGPDFIMDLLAVLETDSSLYKLVDKTHALSNGYAPSDLVELTGGSYRITRRDLMLRKAAASSLEEMAAAAKADGVTLTVGSSYRSQQYQVEVYNRNVREMGQEAADRESAKPGYSQHQTGLVVDFSPIDDSFADTAAGKWVLAHAGRFGWSISFPDGYEKATGYRWESWHYRYVGKELVYFIDTHFGGIQQYALQFIEAWIASSGE</sequence>
<protein>
    <submittedName>
        <fullName evidence="4">Serine-type D-Ala-D-Ala carboxypeptidase</fullName>
    </submittedName>
</protein>
<dbReference type="PANTHER" id="PTHR34385:SF1">
    <property type="entry name" value="PEPTIDOGLYCAN L-ALANYL-D-GLUTAMATE ENDOPEPTIDASE CWLK"/>
    <property type="match status" value="1"/>
</dbReference>
<feature type="signal peptide" evidence="2">
    <location>
        <begin position="1"/>
        <end position="25"/>
    </location>
</feature>
<organism evidence="4 5">
    <name type="scientific">Leadbettera azotonutricia (strain ATCC BAA-888 / DSM 13862 / ZAS-9)</name>
    <name type="common">Treponema azotonutricium</name>
    <dbReference type="NCBI Taxonomy" id="545695"/>
    <lineage>
        <taxon>Bacteria</taxon>
        <taxon>Pseudomonadati</taxon>
        <taxon>Spirochaetota</taxon>
        <taxon>Spirochaetia</taxon>
        <taxon>Spirochaetales</taxon>
        <taxon>Breznakiellaceae</taxon>
        <taxon>Leadbettera</taxon>
    </lineage>
</organism>
<dbReference type="eggNOG" id="COG1876">
    <property type="taxonomic scope" value="Bacteria"/>
</dbReference>